<dbReference type="InterPro" id="IPR002130">
    <property type="entry name" value="Cyclophilin-type_PPIase_dom"/>
</dbReference>
<dbReference type="eggNOG" id="KOG0546">
    <property type="taxonomic scope" value="Eukaryota"/>
</dbReference>
<dbReference type="SUPFAM" id="SSF48452">
    <property type="entry name" value="TPR-like"/>
    <property type="match status" value="1"/>
</dbReference>
<sequence>MYFFFFFFFFFSIQLLSLLVATTDFLVVPIDKLSSMQIEKVRSKTYFDITNGSKKLGRVVFELYDDLAPKATENFLNLCKGITLNDKTYSYQNTSIDKVVKNFMIQGGSLNGNVSTIFGDQGINKPIPGENLSDDLSHAFKLCMANNGDVNCNGSQFFITTSKQSHMAGKYSVFGHVIHGKSIIREIERVKTNKDDVPESNVVIDHCGVWTDDMPVPIFNASYDTIGGDIYEEYPEDDDSNFNQESTEEAFNVASQIKESGTLLFKKGDQENARFKYIKALRYIMEFIPDPDQDQEWYKKFIDLKKKTYLNLSLCCLQLKDYHRCIDYCSYLLDMDESVLTKQDKTKTLFRKGSANVGLKKYKLGLDDLKLANKLTPDDVGIQKSLESAEKLFQQQKQNEKATYSKFFS</sequence>
<dbReference type="Proteomes" id="UP000002605">
    <property type="component" value="Chromosome 3"/>
</dbReference>
<dbReference type="EC" id="5.2.1.8" evidence="2"/>
<evidence type="ECO:0000256" key="3">
    <source>
        <dbReference type="ARBA" id="ARBA00022737"/>
    </source>
</evidence>
<dbReference type="PROSITE" id="PS50072">
    <property type="entry name" value="CSA_PPIASE_2"/>
    <property type="match status" value="1"/>
</dbReference>
<dbReference type="EMBL" id="FM992690">
    <property type="protein sequence ID" value="CAX42617.1"/>
    <property type="molecule type" value="Genomic_DNA"/>
</dbReference>
<comment type="catalytic activity">
    <reaction evidence="1">
        <text>[protein]-peptidylproline (omega=180) = [protein]-peptidylproline (omega=0)</text>
        <dbReference type="Rhea" id="RHEA:16237"/>
        <dbReference type="Rhea" id="RHEA-COMP:10747"/>
        <dbReference type="Rhea" id="RHEA-COMP:10748"/>
        <dbReference type="ChEBI" id="CHEBI:83833"/>
        <dbReference type="ChEBI" id="CHEBI:83834"/>
        <dbReference type="EC" id="5.2.1.8"/>
    </reaction>
</comment>
<dbReference type="GO" id="GO:0016018">
    <property type="term" value="F:cyclosporin A binding"/>
    <property type="evidence" value="ECO:0007669"/>
    <property type="project" value="TreeGrafter"/>
</dbReference>
<dbReference type="InterPro" id="IPR029000">
    <property type="entry name" value="Cyclophilin-like_dom_sf"/>
</dbReference>
<gene>
    <name evidence="8" type="ordered locus">Cd36_80870</name>
    <name evidence="9" type="ORF">CD36_80870</name>
</gene>
<accession>B9WD68</accession>
<dbReference type="Pfam" id="PF00160">
    <property type="entry name" value="Pro_isomerase"/>
    <property type="match status" value="1"/>
</dbReference>
<dbReference type="HOGENOM" id="CLU_012062_37_0_1"/>
<dbReference type="PRINTS" id="PR00153">
    <property type="entry name" value="CSAPPISMRASE"/>
</dbReference>
<dbReference type="InterPro" id="IPR011990">
    <property type="entry name" value="TPR-like_helical_dom_sf"/>
</dbReference>
<dbReference type="Gene3D" id="1.25.40.10">
    <property type="entry name" value="Tetratricopeptide repeat domain"/>
    <property type="match status" value="1"/>
</dbReference>
<reference evidence="9 10" key="1">
    <citation type="journal article" date="2009" name="Genome Res.">
        <title>Comparative genomics of the fungal pathogens Candida dubliniensis and Candida albicans.</title>
        <authorList>
            <person name="Jackson A.P."/>
            <person name="Gamble J.A."/>
            <person name="Yeomans T."/>
            <person name="Moran G.P."/>
            <person name="Saunders D."/>
            <person name="Harris D."/>
            <person name="Aslett M."/>
            <person name="Barrell J.F."/>
            <person name="Butler G."/>
            <person name="Citiulo F."/>
            <person name="Coleman D.C."/>
            <person name="de Groot P.W.J."/>
            <person name="Goodwin T.J."/>
            <person name="Quail M.A."/>
            <person name="McQuillan J."/>
            <person name="Munro C.A."/>
            <person name="Pain A."/>
            <person name="Poulter R.T."/>
            <person name="Rajandream M.A."/>
            <person name="Renauld H."/>
            <person name="Spiering M.J."/>
            <person name="Tivey A."/>
            <person name="Gow N.A.R."/>
            <person name="Barrell B."/>
            <person name="Sullivan D.J."/>
            <person name="Berriman M."/>
        </authorList>
    </citation>
    <scope>NUCLEOTIDE SEQUENCE [LARGE SCALE GENOMIC DNA]</scope>
    <source>
        <strain evidence="10">CD36 / ATCC MYA-646 / CBS 7987 / NCPF 3949 / NRRL Y-17841</strain>
    </source>
</reference>
<dbReference type="OrthoDB" id="407558at2759"/>
<dbReference type="Gene3D" id="2.40.100.10">
    <property type="entry name" value="Cyclophilin-like"/>
    <property type="match status" value="1"/>
</dbReference>
<feature type="domain" description="PPIase cyclophilin-type" evidence="7">
    <location>
        <begin position="46"/>
        <end position="209"/>
    </location>
</feature>
<organism evidence="9 10">
    <name type="scientific">Candida dubliniensis (strain CD36 / ATCC MYA-646 / CBS 7987 / NCPF 3949 / NRRL Y-17841)</name>
    <name type="common">Yeast</name>
    <dbReference type="NCBI Taxonomy" id="573826"/>
    <lineage>
        <taxon>Eukaryota</taxon>
        <taxon>Fungi</taxon>
        <taxon>Dikarya</taxon>
        <taxon>Ascomycota</taxon>
        <taxon>Saccharomycotina</taxon>
        <taxon>Pichiomycetes</taxon>
        <taxon>Debaryomycetaceae</taxon>
        <taxon>Candida/Lodderomyces clade</taxon>
        <taxon>Candida</taxon>
    </lineage>
</organism>
<evidence type="ECO:0000313" key="8">
    <source>
        <dbReference type="CGD" id="CAL0000171367"/>
    </source>
</evidence>
<evidence type="ECO:0000256" key="5">
    <source>
        <dbReference type="ARBA" id="ARBA00023110"/>
    </source>
</evidence>
<evidence type="ECO:0000256" key="2">
    <source>
        <dbReference type="ARBA" id="ARBA00013194"/>
    </source>
</evidence>
<dbReference type="FunFam" id="1.25.40.10:FF:000029">
    <property type="entry name" value="peptidyl-prolyl cis-trans isomerase D"/>
    <property type="match status" value="1"/>
</dbReference>
<dbReference type="CGD" id="CAL0000171367">
    <property type="gene designation" value="Cd36_80870"/>
</dbReference>
<name>B9WD68_CANDC</name>
<keyword evidence="3" id="KW-0677">Repeat</keyword>
<dbReference type="RefSeq" id="XP_002419035.1">
    <property type="nucleotide sequence ID" value="XM_002418990.1"/>
</dbReference>
<protein>
    <recommendedName>
        <fullName evidence="2">peptidylprolyl isomerase</fullName>
        <ecNumber evidence="2">5.2.1.8</ecNumber>
    </recommendedName>
</protein>
<dbReference type="PANTHER" id="PTHR11071">
    <property type="entry name" value="PEPTIDYL-PROLYL CIS-TRANS ISOMERASE"/>
    <property type="match status" value="1"/>
</dbReference>
<keyword evidence="10" id="KW-1185">Reference proteome</keyword>
<dbReference type="VEuPathDB" id="FungiDB:CD36_80870"/>
<keyword evidence="6 9" id="KW-0413">Isomerase</keyword>
<dbReference type="KEGG" id="cdu:CD36_80870"/>
<dbReference type="GO" id="GO:0003755">
    <property type="term" value="F:peptidyl-prolyl cis-trans isomerase activity"/>
    <property type="evidence" value="ECO:0007669"/>
    <property type="project" value="UniProtKB-KW"/>
</dbReference>
<dbReference type="CDD" id="cd00317">
    <property type="entry name" value="cyclophilin"/>
    <property type="match status" value="1"/>
</dbReference>
<proteinExistence type="predicted"/>
<evidence type="ECO:0000313" key="10">
    <source>
        <dbReference type="Proteomes" id="UP000002605"/>
    </source>
</evidence>
<evidence type="ECO:0000256" key="4">
    <source>
        <dbReference type="ARBA" id="ARBA00022803"/>
    </source>
</evidence>
<dbReference type="AlphaFoldDB" id="B9WD68"/>
<evidence type="ECO:0000256" key="1">
    <source>
        <dbReference type="ARBA" id="ARBA00000971"/>
    </source>
</evidence>
<evidence type="ECO:0000259" key="7">
    <source>
        <dbReference type="PROSITE" id="PS50072"/>
    </source>
</evidence>
<dbReference type="GeneID" id="8046817"/>
<evidence type="ECO:0000313" key="9">
    <source>
        <dbReference type="EMBL" id="CAX42617.1"/>
    </source>
</evidence>
<keyword evidence="4" id="KW-0802">TPR repeat</keyword>
<dbReference type="SUPFAM" id="SSF50891">
    <property type="entry name" value="Cyclophilin-like"/>
    <property type="match status" value="1"/>
</dbReference>
<dbReference type="PANTHER" id="PTHR11071:SF561">
    <property type="entry name" value="PEPTIDYL-PROLYL CIS-TRANS ISOMERASE D-RELATED"/>
    <property type="match status" value="1"/>
</dbReference>
<keyword evidence="5" id="KW-0697">Rotamase</keyword>
<dbReference type="GO" id="GO:0051082">
    <property type="term" value="F:unfolded protein binding"/>
    <property type="evidence" value="ECO:0007669"/>
    <property type="project" value="UniProtKB-ARBA"/>
</dbReference>
<evidence type="ECO:0000256" key="6">
    <source>
        <dbReference type="ARBA" id="ARBA00023235"/>
    </source>
</evidence>
<dbReference type="GO" id="GO:0005737">
    <property type="term" value="C:cytoplasm"/>
    <property type="evidence" value="ECO:0007669"/>
    <property type="project" value="TreeGrafter"/>
</dbReference>
<dbReference type="GO" id="GO:0042026">
    <property type="term" value="P:protein refolding"/>
    <property type="evidence" value="ECO:0007669"/>
    <property type="project" value="UniProtKB-ARBA"/>
</dbReference>